<dbReference type="AlphaFoldDB" id="A0A7S4PN11"/>
<feature type="transmembrane region" description="Helical" evidence="1">
    <location>
        <begin position="100"/>
        <end position="117"/>
    </location>
</feature>
<keyword evidence="1" id="KW-0472">Membrane</keyword>
<gene>
    <name evidence="2" type="ORF">GTHE00462_LOCUS38172</name>
</gene>
<protein>
    <submittedName>
        <fullName evidence="2">Uncharacterized protein</fullName>
    </submittedName>
</protein>
<name>A0A7S4PN11_GUITH</name>
<feature type="transmembrane region" description="Helical" evidence="1">
    <location>
        <begin position="209"/>
        <end position="227"/>
    </location>
</feature>
<evidence type="ECO:0000313" key="2">
    <source>
        <dbReference type="EMBL" id="CAE2339339.1"/>
    </source>
</evidence>
<sequence>MAHMRNAAQARNHSHADDNSLLQKASTIAREFAAYLAENCSPFDDPELEEKYRRSVLLSMFSLNNIGCVLTLILTVTYYIGVLLVRIFNKGINDSDDYFFLIRLVLVSILWVVLLLTPRMNENQRCALGKVLKGILYVRTMFFSAELLLADMHIERMKIVLIIMTMSFIVSSQSFNEYVQCTGYVTLASVLSRVAFRRNPMPWTREIESILFSIGLYAIGVVIFAILQANSHSRFLRYYTRMKMQKEDEKTK</sequence>
<evidence type="ECO:0000256" key="1">
    <source>
        <dbReference type="SAM" id="Phobius"/>
    </source>
</evidence>
<reference evidence="2" key="1">
    <citation type="submission" date="2021-01" db="EMBL/GenBank/DDBJ databases">
        <authorList>
            <person name="Corre E."/>
            <person name="Pelletier E."/>
            <person name="Niang G."/>
            <person name="Scheremetjew M."/>
            <person name="Finn R."/>
            <person name="Kale V."/>
            <person name="Holt S."/>
            <person name="Cochrane G."/>
            <person name="Meng A."/>
            <person name="Brown T."/>
            <person name="Cohen L."/>
        </authorList>
    </citation>
    <scope>NUCLEOTIDE SEQUENCE</scope>
    <source>
        <strain evidence="2">CCMP 2712</strain>
    </source>
</reference>
<proteinExistence type="predicted"/>
<keyword evidence="1" id="KW-0812">Transmembrane</keyword>
<keyword evidence="1" id="KW-1133">Transmembrane helix</keyword>
<feature type="transmembrane region" description="Helical" evidence="1">
    <location>
        <begin position="56"/>
        <end position="80"/>
    </location>
</feature>
<dbReference type="EMBL" id="HBKN01048823">
    <property type="protein sequence ID" value="CAE2339339.1"/>
    <property type="molecule type" value="Transcribed_RNA"/>
</dbReference>
<organism evidence="2">
    <name type="scientific">Guillardia theta</name>
    <name type="common">Cryptophyte</name>
    <name type="synonym">Cryptomonas phi</name>
    <dbReference type="NCBI Taxonomy" id="55529"/>
    <lineage>
        <taxon>Eukaryota</taxon>
        <taxon>Cryptophyceae</taxon>
        <taxon>Pyrenomonadales</taxon>
        <taxon>Geminigeraceae</taxon>
        <taxon>Guillardia</taxon>
    </lineage>
</organism>
<accession>A0A7S4PN11</accession>